<protein>
    <submittedName>
        <fullName evidence="3">Proline-rich protein 36-like isoform X1</fullName>
    </submittedName>
</protein>
<dbReference type="RefSeq" id="XP_023389615.1">
    <property type="nucleotide sequence ID" value="XM_023533847.1"/>
</dbReference>
<sequence length="305" mass="31692">MRTGLRAAARASRGGERGLHSSGGASYTLGYSRVLPKSAPPAYPGGGAKKSIITSPATLTFGCSEIGEWSQRDVHWVENFYMNKCPPCSWKSRNGRAESFSTSRRKATMTKGSFLHSTTSGRWEDVIASALLPPPVGGGENPIWSKSVKSRDGARTGRPAPPLRRTSPGRRPLPGTVIGPAPPGTTPDRAPTRGQPSSPPLSIPRRSTARLFFSSPSPPSPAQTSPHPPALEPPKPPPASPLGAAALSSSAACLCTLSPKPPRAPVALLPLLPSAAPPSSLAVPPPQPNQAISGDVKKGGERTGR</sequence>
<organism evidence="2 3">
    <name type="scientific">Pteropus vampyrus</name>
    <name type="common">Large flying fox</name>
    <dbReference type="NCBI Taxonomy" id="132908"/>
    <lineage>
        <taxon>Eukaryota</taxon>
        <taxon>Metazoa</taxon>
        <taxon>Chordata</taxon>
        <taxon>Craniata</taxon>
        <taxon>Vertebrata</taxon>
        <taxon>Euteleostomi</taxon>
        <taxon>Mammalia</taxon>
        <taxon>Eutheria</taxon>
        <taxon>Laurasiatheria</taxon>
        <taxon>Chiroptera</taxon>
        <taxon>Yinpterochiroptera</taxon>
        <taxon>Pteropodoidea</taxon>
        <taxon>Pteropodidae</taxon>
        <taxon>Pteropodinae</taxon>
        <taxon>Pteropus</taxon>
    </lineage>
</organism>
<dbReference type="Proteomes" id="UP000515202">
    <property type="component" value="Unplaced"/>
</dbReference>
<feature type="region of interest" description="Disordered" evidence="1">
    <location>
        <begin position="1"/>
        <end position="21"/>
    </location>
</feature>
<keyword evidence="2" id="KW-1185">Reference proteome</keyword>
<feature type="compositionally biased region" description="Low complexity" evidence="1">
    <location>
        <begin position="1"/>
        <end position="12"/>
    </location>
</feature>
<feature type="compositionally biased region" description="Pro residues" evidence="1">
    <location>
        <begin position="216"/>
        <end position="240"/>
    </location>
</feature>
<feature type="region of interest" description="Disordered" evidence="1">
    <location>
        <begin position="134"/>
        <end position="305"/>
    </location>
</feature>
<proteinExistence type="predicted"/>
<dbReference type="GeneID" id="111743414"/>
<dbReference type="OrthoDB" id="10613147at2759"/>
<accession>A0A6P6CRT1</accession>
<feature type="compositionally biased region" description="Low complexity" evidence="1">
    <location>
        <begin position="241"/>
        <end position="258"/>
    </location>
</feature>
<feature type="compositionally biased region" description="Low complexity" evidence="1">
    <location>
        <begin position="265"/>
        <end position="282"/>
    </location>
</feature>
<evidence type="ECO:0000313" key="2">
    <source>
        <dbReference type="Proteomes" id="UP000515202"/>
    </source>
</evidence>
<name>A0A6P6CRT1_PTEVA</name>
<evidence type="ECO:0000313" key="3">
    <source>
        <dbReference type="RefSeq" id="XP_023389615.1"/>
    </source>
</evidence>
<dbReference type="AlphaFoldDB" id="A0A6P6CRT1"/>
<feature type="compositionally biased region" description="Basic and acidic residues" evidence="1">
    <location>
        <begin position="295"/>
        <end position="305"/>
    </location>
</feature>
<evidence type="ECO:0000256" key="1">
    <source>
        <dbReference type="SAM" id="MobiDB-lite"/>
    </source>
</evidence>
<gene>
    <name evidence="3" type="primary">LOC111743414</name>
</gene>
<dbReference type="KEGG" id="pvp:111743414"/>
<reference evidence="3" key="1">
    <citation type="submission" date="2025-08" db="UniProtKB">
        <authorList>
            <consortium name="RefSeq"/>
        </authorList>
    </citation>
    <scope>IDENTIFICATION</scope>
    <source>
        <tissue evidence="3">Kidney</tissue>
    </source>
</reference>